<keyword evidence="2" id="KW-0489">Methyltransferase</keyword>
<dbReference type="Proteomes" id="UP001381693">
    <property type="component" value="Unassembled WGS sequence"/>
</dbReference>
<accession>A0AAN8WW53</accession>
<evidence type="ECO:0000313" key="5">
    <source>
        <dbReference type="EMBL" id="KAK7071501.1"/>
    </source>
</evidence>
<dbReference type="InterPro" id="IPR029063">
    <property type="entry name" value="SAM-dependent_MTases_sf"/>
</dbReference>
<evidence type="ECO:0000256" key="3">
    <source>
        <dbReference type="ARBA" id="ARBA00022679"/>
    </source>
</evidence>
<evidence type="ECO:0000256" key="4">
    <source>
        <dbReference type="ARBA" id="ARBA00022691"/>
    </source>
</evidence>
<sequence length="166" mass="18444">MQVDATIAAASSSTYEMPEVEDFTPDESTFPKRPLRVFSFCYGVAAGLYILDQLDLDVEVYFATEISGGTKTCSSFAERITNAGDIRSLSREKLEKMAPIDLVLGGFPCSVQSRKSCDKTTAEEFFQFYRVMTTLELLSSAKGVHLFWLFENVSNMSAEFKSTVCS</sequence>
<dbReference type="AlphaFoldDB" id="A0AAN8WW53"/>
<evidence type="ECO:0000256" key="1">
    <source>
        <dbReference type="ARBA" id="ARBA00011975"/>
    </source>
</evidence>
<keyword evidence="6" id="KW-1185">Reference proteome</keyword>
<keyword evidence="3" id="KW-0808">Transferase</keyword>
<dbReference type="EMBL" id="JAXCGZ010014418">
    <property type="protein sequence ID" value="KAK7071501.1"/>
    <property type="molecule type" value="Genomic_DNA"/>
</dbReference>
<dbReference type="GO" id="GO:0003886">
    <property type="term" value="F:DNA (cytosine-5-)-methyltransferase activity"/>
    <property type="evidence" value="ECO:0007669"/>
    <property type="project" value="UniProtKB-EC"/>
</dbReference>
<comment type="caution">
    <text evidence="5">The sequence shown here is derived from an EMBL/GenBank/DDBJ whole genome shotgun (WGS) entry which is preliminary data.</text>
</comment>
<dbReference type="PANTHER" id="PTHR23068:SF25">
    <property type="entry name" value="DNA (CYTOSINE-5)-METHYLTRANSFERASE DRM2"/>
    <property type="match status" value="1"/>
</dbReference>
<dbReference type="EC" id="2.1.1.37" evidence="1"/>
<dbReference type="SUPFAM" id="SSF53335">
    <property type="entry name" value="S-adenosyl-L-methionine-dependent methyltransferases"/>
    <property type="match status" value="1"/>
</dbReference>
<dbReference type="Pfam" id="PF00145">
    <property type="entry name" value="DNA_methylase"/>
    <property type="match status" value="1"/>
</dbReference>
<dbReference type="PANTHER" id="PTHR23068">
    <property type="entry name" value="DNA CYTOSINE-5- -METHYLTRANSFERASE 3-RELATED"/>
    <property type="match status" value="1"/>
</dbReference>
<evidence type="ECO:0000256" key="2">
    <source>
        <dbReference type="ARBA" id="ARBA00022603"/>
    </source>
</evidence>
<organism evidence="5 6">
    <name type="scientific">Halocaridina rubra</name>
    <name type="common">Hawaiian red shrimp</name>
    <dbReference type="NCBI Taxonomy" id="373956"/>
    <lineage>
        <taxon>Eukaryota</taxon>
        <taxon>Metazoa</taxon>
        <taxon>Ecdysozoa</taxon>
        <taxon>Arthropoda</taxon>
        <taxon>Crustacea</taxon>
        <taxon>Multicrustacea</taxon>
        <taxon>Malacostraca</taxon>
        <taxon>Eumalacostraca</taxon>
        <taxon>Eucarida</taxon>
        <taxon>Decapoda</taxon>
        <taxon>Pleocyemata</taxon>
        <taxon>Caridea</taxon>
        <taxon>Atyoidea</taxon>
        <taxon>Atyidae</taxon>
        <taxon>Halocaridina</taxon>
    </lineage>
</organism>
<dbReference type="InterPro" id="IPR050390">
    <property type="entry name" value="C5-Methyltransferase"/>
</dbReference>
<protein>
    <recommendedName>
        <fullName evidence="1">DNA (cytosine-5-)-methyltransferase</fullName>
        <ecNumber evidence="1">2.1.1.37</ecNumber>
    </recommendedName>
</protein>
<reference evidence="5 6" key="1">
    <citation type="submission" date="2023-11" db="EMBL/GenBank/DDBJ databases">
        <title>Halocaridina rubra genome assembly.</title>
        <authorList>
            <person name="Smith C."/>
        </authorList>
    </citation>
    <scope>NUCLEOTIDE SEQUENCE [LARGE SCALE GENOMIC DNA]</scope>
    <source>
        <strain evidence="5">EP-1</strain>
        <tissue evidence="5">Whole</tissue>
    </source>
</reference>
<evidence type="ECO:0000313" key="6">
    <source>
        <dbReference type="Proteomes" id="UP001381693"/>
    </source>
</evidence>
<gene>
    <name evidence="5" type="ORF">SK128_013965</name>
</gene>
<dbReference type="GO" id="GO:0032259">
    <property type="term" value="P:methylation"/>
    <property type="evidence" value="ECO:0007669"/>
    <property type="project" value="UniProtKB-KW"/>
</dbReference>
<proteinExistence type="predicted"/>
<keyword evidence="4" id="KW-0949">S-adenosyl-L-methionine</keyword>
<name>A0AAN8WW53_HALRR</name>
<dbReference type="GO" id="GO:0005634">
    <property type="term" value="C:nucleus"/>
    <property type="evidence" value="ECO:0007669"/>
    <property type="project" value="TreeGrafter"/>
</dbReference>
<dbReference type="Gene3D" id="3.40.50.150">
    <property type="entry name" value="Vaccinia Virus protein VP39"/>
    <property type="match status" value="1"/>
</dbReference>
<dbReference type="InterPro" id="IPR001525">
    <property type="entry name" value="C5_MeTfrase"/>
</dbReference>